<comment type="similarity">
    <text evidence="2">Belongs to the nitroreductase family.</text>
</comment>
<dbReference type="InterPro" id="IPR026021">
    <property type="entry name" value="YdjA-like"/>
</dbReference>
<evidence type="ECO:0000313" key="10">
    <source>
        <dbReference type="Proteomes" id="UP001165460"/>
    </source>
</evidence>
<keyword evidence="6" id="KW-0560">Oxidoreductase</keyword>
<dbReference type="Proteomes" id="UP001165460">
    <property type="component" value="Unassembled WGS sequence"/>
</dbReference>
<keyword evidence="4" id="KW-0288">FMN</keyword>
<gene>
    <name evidence="9" type="ORF">MMF97_09900</name>
</gene>
<dbReference type="Gene3D" id="3.40.109.10">
    <property type="entry name" value="NADH Oxidase"/>
    <property type="match status" value="1"/>
</dbReference>
<reference evidence="9" key="1">
    <citation type="submission" date="2022-03" db="EMBL/GenBank/DDBJ databases">
        <authorList>
            <person name="Woo C.Y."/>
        </authorList>
    </citation>
    <scope>NUCLEOTIDE SEQUENCE</scope>
    <source>
        <strain evidence="9">CYS-01</strain>
    </source>
</reference>
<evidence type="ECO:0000256" key="2">
    <source>
        <dbReference type="ARBA" id="ARBA00007118"/>
    </source>
</evidence>
<comment type="cofactor">
    <cofactor evidence="1">
        <name>FMN</name>
        <dbReference type="ChEBI" id="CHEBI:58210"/>
    </cofactor>
</comment>
<dbReference type="SUPFAM" id="SSF55469">
    <property type="entry name" value="FMN-dependent nitroreductase-like"/>
    <property type="match status" value="1"/>
</dbReference>
<evidence type="ECO:0000256" key="5">
    <source>
        <dbReference type="ARBA" id="ARBA00022857"/>
    </source>
</evidence>
<evidence type="ECO:0000259" key="8">
    <source>
        <dbReference type="Pfam" id="PF00881"/>
    </source>
</evidence>
<organism evidence="9 10">
    <name type="scientific">Pedobacter montanisoli</name>
    <dbReference type="NCBI Taxonomy" id="2923277"/>
    <lineage>
        <taxon>Bacteria</taxon>
        <taxon>Pseudomonadati</taxon>
        <taxon>Bacteroidota</taxon>
        <taxon>Sphingobacteriia</taxon>
        <taxon>Sphingobacteriales</taxon>
        <taxon>Sphingobacteriaceae</taxon>
        <taxon>Pedobacter</taxon>
    </lineage>
</organism>
<keyword evidence="10" id="KW-1185">Reference proteome</keyword>
<dbReference type="InterPro" id="IPR000415">
    <property type="entry name" value="Nitroreductase-like"/>
</dbReference>
<dbReference type="RefSeq" id="WP_243362020.1">
    <property type="nucleotide sequence ID" value="NZ_JALGBH010000002.1"/>
</dbReference>
<dbReference type="Pfam" id="PF00881">
    <property type="entry name" value="Nitroreductase"/>
    <property type="match status" value="1"/>
</dbReference>
<dbReference type="EMBL" id="JALGBH010000002">
    <property type="protein sequence ID" value="MCJ0743023.1"/>
    <property type="molecule type" value="Genomic_DNA"/>
</dbReference>
<name>A0ABS9ZXI7_9SPHI</name>
<evidence type="ECO:0000256" key="7">
    <source>
        <dbReference type="ARBA" id="ARBA00023027"/>
    </source>
</evidence>
<evidence type="ECO:0000256" key="6">
    <source>
        <dbReference type="ARBA" id="ARBA00023002"/>
    </source>
</evidence>
<dbReference type="PANTHER" id="PTHR43821">
    <property type="entry name" value="NAD(P)H NITROREDUCTASE YDJA-RELATED"/>
    <property type="match status" value="1"/>
</dbReference>
<keyword evidence="7" id="KW-0520">NAD</keyword>
<evidence type="ECO:0000256" key="1">
    <source>
        <dbReference type="ARBA" id="ARBA00001917"/>
    </source>
</evidence>
<keyword evidence="5" id="KW-0521">NADP</keyword>
<feature type="domain" description="Nitroreductase" evidence="8">
    <location>
        <begin position="12"/>
        <end position="170"/>
    </location>
</feature>
<keyword evidence="3" id="KW-0285">Flavoprotein</keyword>
<dbReference type="InterPro" id="IPR029479">
    <property type="entry name" value="Nitroreductase"/>
</dbReference>
<comment type="caution">
    <text evidence="9">The sequence shown here is derived from an EMBL/GenBank/DDBJ whole genome shotgun (WGS) entry which is preliminary data.</text>
</comment>
<dbReference type="CDD" id="cd02135">
    <property type="entry name" value="YdjA-like"/>
    <property type="match status" value="1"/>
</dbReference>
<evidence type="ECO:0000313" key="9">
    <source>
        <dbReference type="EMBL" id="MCJ0743023.1"/>
    </source>
</evidence>
<accession>A0ABS9ZXI7</accession>
<evidence type="ECO:0000256" key="4">
    <source>
        <dbReference type="ARBA" id="ARBA00022643"/>
    </source>
</evidence>
<protein>
    <submittedName>
        <fullName evidence="9">Nitroreductase</fullName>
    </submittedName>
</protein>
<evidence type="ECO:0000256" key="3">
    <source>
        <dbReference type="ARBA" id="ARBA00022630"/>
    </source>
</evidence>
<proteinExistence type="inferred from homology"/>
<sequence>MSSNSEILAQIIKNRRSVFTDSYIEKEIPRGVIEQILESANYAPTHKLTQPWRFIVIRKEAKLRLGEELAAIYKSTTTPEKFLQKKHDSFTLKTQKADCILALNVQYHPDKLPAWEELAAMACAVQNMALTAESLNVGAYWSSPGMIEHLGKFLELNENEKCYGLFYMGYHNEQAREANRTPMIEKVKWMES</sequence>
<dbReference type="PANTHER" id="PTHR43821:SF1">
    <property type="entry name" value="NAD(P)H NITROREDUCTASE YDJA-RELATED"/>
    <property type="match status" value="1"/>
</dbReference>
<dbReference type="InterPro" id="IPR052530">
    <property type="entry name" value="NAD(P)H_nitroreductase"/>
</dbReference>